<protein>
    <recommendedName>
        <fullName evidence="3">DUF4336 domain-containing protein</fullName>
    </recommendedName>
</protein>
<dbReference type="Proteomes" id="UP000575241">
    <property type="component" value="Unassembled WGS sequence"/>
</dbReference>
<sequence length="242" mass="26886">MKAQSLQQVATDIWCLDSHFRALGCKGSLRMSVVATSQGLVLYSPVSLTRAHIQQIDDLGYVSAIVAPSLYHHFFLRECAAIYRDAHVFVPQGLTDKIGPVAGAHVIDNESSFSAQGELEHFTFTGHALQETILYHPRSRTLITADLLYNYTADQFPAERAFFRMIGCYGPKIAFYHRFSVKDKASVAELVRRVNSWQVERIVMSHGRILSDPRAGALFAAAWSRMARLPPTDAVASASDAR</sequence>
<name>A0A7W7K2S5_9SPHN</name>
<reference evidence="1 2" key="1">
    <citation type="submission" date="2020-08" db="EMBL/GenBank/DDBJ databases">
        <title>Functional genomics of gut bacteria from endangered species of beetles.</title>
        <authorList>
            <person name="Carlos-Shanley C."/>
        </authorList>
    </citation>
    <scope>NUCLEOTIDE SEQUENCE [LARGE SCALE GENOMIC DNA]</scope>
    <source>
        <strain evidence="1 2">S00224</strain>
    </source>
</reference>
<dbReference type="Pfam" id="PF14234">
    <property type="entry name" value="DUF4336"/>
    <property type="match status" value="1"/>
</dbReference>
<evidence type="ECO:0000313" key="1">
    <source>
        <dbReference type="EMBL" id="MBB4839964.1"/>
    </source>
</evidence>
<dbReference type="SUPFAM" id="SSF56281">
    <property type="entry name" value="Metallo-hydrolase/oxidoreductase"/>
    <property type="match status" value="1"/>
</dbReference>
<dbReference type="Gene3D" id="3.60.15.10">
    <property type="entry name" value="Ribonuclease Z/Hydroxyacylglutathione hydrolase-like"/>
    <property type="match status" value="1"/>
</dbReference>
<accession>A0A7W7K2S5</accession>
<dbReference type="InterPro" id="IPR025638">
    <property type="entry name" value="DUF4336"/>
</dbReference>
<dbReference type="AlphaFoldDB" id="A0A7W7K2S5"/>
<dbReference type="EMBL" id="JACHLN010000003">
    <property type="protein sequence ID" value="MBB4839964.1"/>
    <property type="molecule type" value="Genomic_DNA"/>
</dbReference>
<dbReference type="RefSeq" id="WP_184168482.1">
    <property type="nucleotide sequence ID" value="NZ_JACHLN010000003.1"/>
</dbReference>
<comment type="caution">
    <text evidence="1">The sequence shown here is derived from an EMBL/GenBank/DDBJ whole genome shotgun (WGS) entry which is preliminary data.</text>
</comment>
<keyword evidence="2" id="KW-1185">Reference proteome</keyword>
<dbReference type="PANTHER" id="PTHR33835:SF1">
    <property type="entry name" value="METALLO-BETA-LACTAMASE DOMAIN-CONTAINING PROTEIN"/>
    <property type="match status" value="1"/>
</dbReference>
<dbReference type="PANTHER" id="PTHR33835">
    <property type="entry name" value="YALI0C07656P"/>
    <property type="match status" value="1"/>
</dbReference>
<evidence type="ECO:0008006" key="3">
    <source>
        <dbReference type="Google" id="ProtNLM"/>
    </source>
</evidence>
<gene>
    <name evidence="1" type="ORF">HNP52_003056</name>
</gene>
<organism evidence="1 2">
    <name type="scientific">Sphingomonas kyeonggiensis</name>
    <dbReference type="NCBI Taxonomy" id="1268553"/>
    <lineage>
        <taxon>Bacteria</taxon>
        <taxon>Pseudomonadati</taxon>
        <taxon>Pseudomonadota</taxon>
        <taxon>Alphaproteobacteria</taxon>
        <taxon>Sphingomonadales</taxon>
        <taxon>Sphingomonadaceae</taxon>
        <taxon>Sphingomonas</taxon>
    </lineage>
</organism>
<evidence type="ECO:0000313" key="2">
    <source>
        <dbReference type="Proteomes" id="UP000575241"/>
    </source>
</evidence>
<dbReference type="InterPro" id="IPR036866">
    <property type="entry name" value="RibonucZ/Hydroxyglut_hydro"/>
</dbReference>
<proteinExistence type="predicted"/>